<dbReference type="EMBL" id="QXFH01000075">
    <property type="protein sequence ID" value="RIV31645.1"/>
    <property type="molecule type" value="Genomic_DNA"/>
</dbReference>
<dbReference type="Pfam" id="PF01527">
    <property type="entry name" value="HTH_Tnp_1"/>
    <property type="match status" value="1"/>
</dbReference>
<name>A0A3A1N5D7_9FLAO</name>
<dbReference type="GO" id="GO:0004803">
    <property type="term" value="F:transposase activity"/>
    <property type="evidence" value="ECO:0007669"/>
    <property type="project" value="InterPro"/>
</dbReference>
<dbReference type="InterPro" id="IPR002514">
    <property type="entry name" value="Transposase_8"/>
</dbReference>
<dbReference type="AlphaFoldDB" id="A0A3A1N5D7"/>
<evidence type="ECO:0000256" key="1">
    <source>
        <dbReference type="SAM" id="Coils"/>
    </source>
</evidence>
<organism evidence="2 3">
    <name type="scientific">Flagellimonas lutimaris</name>
    <dbReference type="NCBI Taxonomy" id="475082"/>
    <lineage>
        <taxon>Bacteria</taxon>
        <taxon>Pseudomonadati</taxon>
        <taxon>Bacteroidota</taxon>
        <taxon>Flavobacteriia</taxon>
        <taxon>Flavobacteriales</taxon>
        <taxon>Flavobacteriaceae</taxon>
        <taxon>Flagellimonas</taxon>
    </lineage>
</organism>
<evidence type="ECO:0000313" key="3">
    <source>
        <dbReference type="Proteomes" id="UP000266067"/>
    </source>
</evidence>
<dbReference type="PANTHER" id="PTHR33609:SF1">
    <property type="entry name" value="TRANSPOSASE"/>
    <property type="match status" value="1"/>
</dbReference>
<dbReference type="InterPro" id="IPR009057">
    <property type="entry name" value="Homeodomain-like_sf"/>
</dbReference>
<dbReference type="SUPFAM" id="SSF46689">
    <property type="entry name" value="Homeodomain-like"/>
    <property type="match status" value="1"/>
</dbReference>
<dbReference type="Gene3D" id="1.10.10.60">
    <property type="entry name" value="Homeodomain-like"/>
    <property type="match status" value="1"/>
</dbReference>
<comment type="caution">
    <text evidence="2">The sequence shown here is derived from an EMBL/GenBank/DDBJ whole genome shotgun (WGS) entry which is preliminary data.</text>
</comment>
<keyword evidence="3" id="KW-1185">Reference proteome</keyword>
<accession>A0A3A1N5D7</accession>
<dbReference type="GO" id="GO:0006313">
    <property type="term" value="P:DNA transposition"/>
    <property type="evidence" value="ECO:0007669"/>
    <property type="project" value="InterPro"/>
</dbReference>
<feature type="coiled-coil region" evidence="1">
    <location>
        <begin position="49"/>
        <end position="76"/>
    </location>
</feature>
<protein>
    <submittedName>
        <fullName evidence="2">Transposase</fullName>
    </submittedName>
</protein>
<gene>
    <name evidence="2" type="ORF">D2V08_12875</name>
</gene>
<reference evidence="2 3" key="1">
    <citation type="submission" date="2018-08" db="EMBL/GenBank/DDBJ databases">
        <title>Proposal of Muricauda 72 sp.nov. and Muricauda NH166 sp.nov., isolated from seawater.</title>
        <authorList>
            <person name="Cheng H."/>
            <person name="Wu Y.-H."/>
            <person name="Guo L.-L."/>
            <person name="Xu X.-W."/>
        </authorList>
    </citation>
    <scope>NUCLEOTIDE SEQUENCE [LARGE SCALE GENOMIC DNA]</scope>
    <source>
        <strain evidence="2 3">KCTC 22173</strain>
    </source>
</reference>
<keyword evidence="1" id="KW-0175">Coiled coil</keyword>
<dbReference type="InterPro" id="IPR052546">
    <property type="entry name" value="Transposase_8_domain"/>
</dbReference>
<evidence type="ECO:0000313" key="2">
    <source>
        <dbReference type="EMBL" id="RIV31645.1"/>
    </source>
</evidence>
<dbReference type="OrthoDB" id="1495855at2"/>
<dbReference type="Proteomes" id="UP000266067">
    <property type="component" value="Unassembled WGS sequence"/>
</dbReference>
<proteinExistence type="predicted"/>
<dbReference type="RefSeq" id="WP_119608571.1">
    <property type="nucleotide sequence ID" value="NZ_QXFH01000075.1"/>
</dbReference>
<dbReference type="GO" id="GO:0003677">
    <property type="term" value="F:DNA binding"/>
    <property type="evidence" value="ECO:0007669"/>
    <property type="project" value="InterPro"/>
</dbReference>
<dbReference type="PANTHER" id="PTHR33609">
    <property type="entry name" value="LOW CALCIUM RESPONSE LOCUS PROTEIN S"/>
    <property type="match status" value="1"/>
</dbReference>
<sequence length="88" mass="10725">MKRTKFTESQIVSCIKQYESRVKVDQICREMGIHKATFYNWKKRYSGMDSLELKRLKELEEENRKLKQMYADMALDNKMLKDVLLKKW</sequence>